<dbReference type="Proteomes" id="UP000054248">
    <property type="component" value="Unassembled WGS sequence"/>
</dbReference>
<accession>A0A0C3L973</accession>
<dbReference type="HOGENOM" id="CLU_1929132_0_0_1"/>
<gene>
    <name evidence="2" type="ORF">M407DRAFT_244769</name>
    <name evidence="1" type="ORF">M407DRAFT_246592</name>
</gene>
<dbReference type="EMBL" id="KN823085">
    <property type="protein sequence ID" value="KIO23390.1"/>
    <property type="molecule type" value="Genomic_DNA"/>
</dbReference>
<dbReference type="OrthoDB" id="3254858at2759"/>
<dbReference type="EMBL" id="KN823322">
    <property type="protein sequence ID" value="KIO18027.1"/>
    <property type="molecule type" value="Genomic_DNA"/>
</dbReference>
<protein>
    <submittedName>
        <fullName evidence="1">Uncharacterized protein</fullName>
    </submittedName>
</protein>
<evidence type="ECO:0000313" key="3">
    <source>
        <dbReference type="Proteomes" id="UP000054248"/>
    </source>
</evidence>
<proteinExistence type="predicted"/>
<name>A0A0C3L973_9AGAM</name>
<sequence length="131" mass="15085">MDILKNKPVFYDAWADLGLCTEEEKKSWDHIQALSATRVLSLPILQDGEVKHNLYKNYFTSILELVSVKRLDKALLQTVPKDRPPEYAKSELVTSVMIAMPQPRGDSMTESWRLPELELGIYQGPWPKDRL</sequence>
<evidence type="ECO:0000313" key="2">
    <source>
        <dbReference type="EMBL" id="KIO23390.1"/>
    </source>
</evidence>
<organism evidence="1 3">
    <name type="scientific">Tulasnella calospora MUT 4182</name>
    <dbReference type="NCBI Taxonomy" id="1051891"/>
    <lineage>
        <taxon>Eukaryota</taxon>
        <taxon>Fungi</taxon>
        <taxon>Dikarya</taxon>
        <taxon>Basidiomycota</taxon>
        <taxon>Agaricomycotina</taxon>
        <taxon>Agaricomycetes</taxon>
        <taxon>Cantharellales</taxon>
        <taxon>Tulasnellaceae</taxon>
        <taxon>Tulasnella</taxon>
    </lineage>
</organism>
<evidence type="ECO:0000313" key="1">
    <source>
        <dbReference type="EMBL" id="KIO18027.1"/>
    </source>
</evidence>
<dbReference type="AlphaFoldDB" id="A0A0C3L973"/>
<reference evidence="3" key="2">
    <citation type="submission" date="2015-01" db="EMBL/GenBank/DDBJ databases">
        <title>Evolutionary Origins and Diversification of the Mycorrhizal Mutualists.</title>
        <authorList>
            <consortium name="DOE Joint Genome Institute"/>
            <consortium name="Mycorrhizal Genomics Consortium"/>
            <person name="Kohler A."/>
            <person name="Kuo A."/>
            <person name="Nagy L.G."/>
            <person name="Floudas D."/>
            <person name="Copeland A."/>
            <person name="Barry K.W."/>
            <person name="Cichocki N."/>
            <person name="Veneault-Fourrey C."/>
            <person name="LaButti K."/>
            <person name="Lindquist E.A."/>
            <person name="Lipzen A."/>
            <person name="Lundell T."/>
            <person name="Morin E."/>
            <person name="Murat C."/>
            <person name="Riley R."/>
            <person name="Ohm R."/>
            <person name="Sun H."/>
            <person name="Tunlid A."/>
            <person name="Henrissat B."/>
            <person name="Grigoriev I.V."/>
            <person name="Hibbett D.S."/>
            <person name="Martin F."/>
        </authorList>
    </citation>
    <scope>NUCLEOTIDE SEQUENCE [LARGE SCALE GENOMIC DNA]</scope>
    <source>
        <strain evidence="2 3">MUT 4182</strain>
    </source>
</reference>
<reference evidence="1" key="3">
    <citation type="submission" date="2015-02" db="EMBL/GenBank/DDBJ databases">
        <title>Evolutionary Origins and Diversification of the Mycorrhizal Mutualists.</title>
        <authorList>
            <consortium name="DOE Joint Genome Institute"/>
            <consortium name="Mycorrhizal Genomics Consortium"/>
            <person name="Kohler A."/>
            <person name="Kuo A."/>
            <person name="Nagy L.G."/>
            <person name="Floudas D."/>
            <person name="Copeland A."/>
            <person name="Barry K.W."/>
            <person name="Cichocki N."/>
            <person name="Veneault-Fourrey C."/>
            <person name="LaButti K."/>
            <person name="Lindquist E.A."/>
            <person name="Lipzen A."/>
            <person name="Lundell T."/>
            <person name="Morin E."/>
            <person name="Murat C."/>
            <person name="Riley R."/>
            <person name="Ohm R."/>
            <person name="Sun H."/>
            <person name="Tunlid A."/>
            <person name="Henrissat B."/>
            <person name="Grigoriev I.V."/>
            <person name="Hibbett D.S."/>
            <person name="Martin F."/>
        </authorList>
    </citation>
    <scope>NUCLEOTIDE SEQUENCE</scope>
    <source>
        <strain evidence="1 3">MUT 4182</strain>
    </source>
</reference>
<reference evidence="1 3" key="1">
    <citation type="submission" date="2014-04" db="EMBL/GenBank/DDBJ databases">
        <authorList>
            <consortium name="DOE Joint Genome Institute"/>
            <person name="Kuo A."/>
            <person name="Girlanda M."/>
            <person name="Perotto S."/>
            <person name="Kohler A."/>
            <person name="Nagy L.G."/>
            <person name="Floudas D."/>
            <person name="Copeland A."/>
            <person name="Barry K.W."/>
            <person name="Cichocki N."/>
            <person name="Veneault-Fourrey C."/>
            <person name="LaButti K."/>
            <person name="Lindquist E.A."/>
            <person name="Lipzen A."/>
            <person name="Lundell T."/>
            <person name="Morin E."/>
            <person name="Murat C."/>
            <person name="Sun H."/>
            <person name="Tunlid A."/>
            <person name="Henrissat B."/>
            <person name="Grigoriev I.V."/>
            <person name="Hibbett D.S."/>
            <person name="Martin F."/>
            <person name="Nordberg H.P."/>
            <person name="Cantor M.N."/>
            <person name="Hua S.X."/>
        </authorList>
    </citation>
    <scope>NUCLEOTIDE SEQUENCE [LARGE SCALE GENOMIC DNA]</scope>
    <source>
        <strain evidence="1 3">MUT 4182</strain>
    </source>
</reference>
<keyword evidence="3" id="KW-1185">Reference proteome</keyword>